<feature type="DNA-binding region" description="H-T-H motif" evidence="4">
    <location>
        <begin position="32"/>
        <end position="51"/>
    </location>
</feature>
<dbReference type="InterPro" id="IPR009057">
    <property type="entry name" value="Homeodomain-like_sf"/>
</dbReference>
<dbReference type="PROSITE" id="PS50977">
    <property type="entry name" value="HTH_TETR_2"/>
    <property type="match status" value="1"/>
</dbReference>
<evidence type="ECO:0000256" key="3">
    <source>
        <dbReference type="ARBA" id="ARBA00023163"/>
    </source>
</evidence>
<evidence type="ECO:0000259" key="5">
    <source>
        <dbReference type="PROSITE" id="PS50977"/>
    </source>
</evidence>
<dbReference type="GO" id="GO:0000976">
    <property type="term" value="F:transcription cis-regulatory region binding"/>
    <property type="evidence" value="ECO:0007669"/>
    <property type="project" value="TreeGrafter"/>
</dbReference>
<keyword evidence="7" id="KW-1185">Reference proteome</keyword>
<protein>
    <submittedName>
        <fullName evidence="6">TetR family transcriptional regulator</fullName>
    </submittedName>
</protein>
<dbReference type="Pfam" id="PF00440">
    <property type="entry name" value="TetR_N"/>
    <property type="match status" value="1"/>
</dbReference>
<dbReference type="InterPro" id="IPR050109">
    <property type="entry name" value="HTH-type_TetR-like_transc_reg"/>
</dbReference>
<dbReference type="InterPro" id="IPR001647">
    <property type="entry name" value="HTH_TetR"/>
</dbReference>
<proteinExistence type="predicted"/>
<dbReference type="AlphaFoldDB" id="A0A561EKN6"/>
<organism evidence="6 7">
    <name type="scientific">Kitasatospora atroaurantiaca</name>
    <dbReference type="NCBI Taxonomy" id="285545"/>
    <lineage>
        <taxon>Bacteria</taxon>
        <taxon>Bacillati</taxon>
        <taxon>Actinomycetota</taxon>
        <taxon>Actinomycetes</taxon>
        <taxon>Kitasatosporales</taxon>
        <taxon>Streptomycetaceae</taxon>
        <taxon>Kitasatospora</taxon>
    </lineage>
</organism>
<keyword evidence="3" id="KW-0804">Transcription</keyword>
<comment type="caution">
    <text evidence="6">The sequence shown here is derived from an EMBL/GenBank/DDBJ whole genome shotgun (WGS) entry which is preliminary data.</text>
</comment>
<evidence type="ECO:0000256" key="4">
    <source>
        <dbReference type="PROSITE-ProRule" id="PRU00335"/>
    </source>
</evidence>
<reference evidence="6 7" key="1">
    <citation type="submission" date="2019-06" db="EMBL/GenBank/DDBJ databases">
        <title>Sequencing the genomes of 1000 actinobacteria strains.</title>
        <authorList>
            <person name="Klenk H.-P."/>
        </authorList>
    </citation>
    <scope>NUCLEOTIDE SEQUENCE [LARGE SCALE GENOMIC DNA]</scope>
    <source>
        <strain evidence="6 7">DSM 41649</strain>
    </source>
</reference>
<keyword evidence="2 4" id="KW-0238">DNA-binding</keyword>
<dbReference type="GO" id="GO:0003700">
    <property type="term" value="F:DNA-binding transcription factor activity"/>
    <property type="evidence" value="ECO:0007669"/>
    <property type="project" value="TreeGrafter"/>
</dbReference>
<dbReference type="Gene3D" id="1.10.357.10">
    <property type="entry name" value="Tetracycline Repressor, domain 2"/>
    <property type="match status" value="1"/>
</dbReference>
<dbReference type="SUPFAM" id="SSF46689">
    <property type="entry name" value="Homeodomain-like"/>
    <property type="match status" value="1"/>
</dbReference>
<gene>
    <name evidence="6" type="ORF">FB465_1137</name>
</gene>
<name>A0A561EKN6_9ACTN</name>
<evidence type="ECO:0000256" key="2">
    <source>
        <dbReference type="ARBA" id="ARBA00023125"/>
    </source>
</evidence>
<accession>A0A561EKN6</accession>
<sequence length="201" mass="21911">MDMEQERRRLTADDWAAAALTALGEGGLAAVAVEPLAARLGTTKGSFYWHFANREALVVAALSLWEERFTEAAIAALATEPDPVARLRMLFTRVSEDAGENAVAVNVLASADHRLVAPVVRRVVKRRIDYIVGLFEEIGFPPDVAVHRATLGYTAYVGHDQLAARLPGVLPLDDADRLAGYIDSVLDLLLHDAPSCQRLRQ</sequence>
<dbReference type="Proteomes" id="UP000318416">
    <property type="component" value="Unassembled WGS sequence"/>
</dbReference>
<evidence type="ECO:0000313" key="6">
    <source>
        <dbReference type="EMBL" id="TWE16170.1"/>
    </source>
</evidence>
<evidence type="ECO:0000256" key="1">
    <source>
        <dbReference type="ARBA" id="ARBA00023015"/>
    </source>
</evidence>
<dbReference type="EMBL" id="VIVR01000001">
    <property type="protein sequence ID" value="TWE16170.1"/>
    <property type="molecule type" value="Genomic_DNA"/>
</dbReference>
<evidence type="ECO:0000313" key="7">
    <source>
        <dbReference type="Proteomes" id="UP000318416"/>
    </source>
</evidence>
<dbReference type="OrthoDB" id="3218408at2"/>
<keyword evidence="1" id="KW-0805">Transcription regulation</keyword>
<feature type="domain" description="HTH tetR-type" evidence="5">
    <location>
        <begin position="9"/>
        <end position="69"/>
    </location>
</feature>
<dbReference type="PANTHER" id="PTHR30055">
    <property type="entry name" value="HTH-TYPE TRANSCRIPTIONAL REGULATOR RUTR"/>
    <property type="match status" value="1"/>
</dbReference>
<dbReference type="PANTHER" id="PTHR30055:SF234">
    <property type="entry name" value="HTH-TYPE TRANSCRIPTIONAL REGULATOR BETI"/>
    <property type="match status" value="1"/>
</dbReference>